<reference evidence="5 6" key="1">
    <citation type="submission" date="2019-01" db="EMBL/GenBank/DDBJ databases">
        <title>Mucilaginibacter antarcticum sp. nov., isolated from antarctic soil.</title>
        <authorList>
            <person name="Yan Y.-Q."/>
            <person name="Du Z.-J."/>
        </authorList>
    </citation>
    <scope>NUCLEOTIDE SEQUENCE [LARGE SCALE GENOMIC DNA]</scope>
    <source>
        <strain evidence="5 6">F01003</strain>
    </source>
</reference>
<keyword evidence="2" id="KW-0238">DNA-binding</keyword>
<dbReference type="OrthoDB" id="9804543at2"/>
<proteinExistence type="predicted"/>
<gene>
    <name evidence="5" type="ORF">EPL05_16105</name>
</gene>
<evidence type="ECO:0000256" key="3">
    <source>
        <dbReference type="ARBA" id="ARBA00023163"/>
    </source>
</evidence>
<organism evidence="5 6">
    <name type="scientific">Mucilaginibacter gilvus</name>
    <dbReference type="NCBI Taxonomy" id="2305909"/>
    <lineage>
        <taxon>Bacteria</taxon>
        <taxon>Pseudomonadati</taxon>
        <taxon>Bacteroidota</taxon>
        <taxon>Sphingobacteriia</taxon>
        <taxon>Sphingobacteriales</taxon>
        <taxon>Sphingobacteriaceae</taxon>
        <taxon>Mucilaginibacter</taxon>
    </lineage>
</organism>
<protein>
    <submittedName>
        <fullName evidence="5">AraC family transcriptional regulator</fullName>
    </submittedName>
</protein>
<dbReference type="Pfam" id="PF20240">
    <property type="entry name" value="DUF6597"/>
    <property type="match status" value="1"/>
</dbReference>
<evidence type="ECO:0000313" key="6">
    <source>
        <dbReference type="Proteomes" id="UP000286701"/>
    </source>
</evidence>
<evidence type="ECO:0000259" key="4">
    <source>
        <dbReference type="PROSITE" id="PS01124"/>
    </source>
</evidence>
<dbReference type="Proteomes" id="UP000286701">
    <property type="component" value="Unassembled WGS sequence"/>
</dbReference>
<dbReference type="PANTHER" id="PTHR43280">
    <property type="entry name" value="ARAC-FAMILY TRANSCRIPTIONAL REGULATOR"/>
    <property type="match status" value="1"/>
</dbReference>
<dbReference type="SUPFAM" id="SSF46689">
    <property type="entry name" value="Homeodomain-like"/>
    <property type="match status" value="1"/>
</dbReference>
<dbReference type="InterPro" id="IPR009057">
    <property type="entry name" value="Homeodomain-like_sf"/>
</dbReference>
<dbReference type="GO" id="GO:0003700">
    <property type="term" value="F:DNA-binding transcription factor activity"/>
    <property type="evidence" value="ECO:0007669"/>
    <property type="project" value="InterPro"/>
</dbReference>
<dbReference type="InterPro" id="IPR046532">
    <property type="entry name" value="DUF6597"/>
</dbReference>
<comment type="caution">
    <text evidence="5">The sequence shown here is derived from an EMBL/GenBank/DDBJ whole genome shotgun (WGS) entry which is preliminary data.</text>
</comment>
<keyword evidence="6" id="KW-1185">Reference proteome</keyword>
<dbReference type="Gene3D" id="1.10.10.60">
    <property type="entry name" value="Homeodomain-like"/>
    <property type="match status" value="1"/>
</dbReference>
<name>A0A444MLU2_9SPHI</name>
<dbReference type="SMART" id="SM00342">
    <property type="entry name" value="HTH_ARAC"/>
    <property type="match status" value="1"/>
</dbReference>
<dbReference type="EMBL" id="SBIW01000007">
    <property type="protein sequence ID" value="RWY50271.1"/>
    <property type="molecule type" value="Genomic_DNA"/>
</dbReference>
<dbReference type="RefSeq" id="WP_128535002.1">
    <property type="nucleotide sequence ID" value="NZ_SBIW01000007.1"/>
</dbReference>
<dbReference type="InterPro" id="IPR018060">
    <property type="entry name" value="HTH_AraC"/>
</dbReference>
<keyword evidence="3" id="KW-0804">Transcription</keyword>
<evidence type="ECO:0000256" key="1">
    <source>
        <dbReference type="ARBA" id="ARBA00023015"/>
    </source>
</evidence>
<dbReference type="AlphaFoldDB" id="A0A444MLU2"/>
<dbReference type="GO" id="GO:0043565">
    <property type="term" value="F:sequence-specific DNA binding"/>
    <property type="evidence" value="ECO:0007669"/>
    <property type="project" value="InterPro"/>
</dbReference>
<evidence type="ECO:0000313" key="5">
    <source>
        <dbReference type="EMBL" id="RWY50271.1"/>
    </source>
</evidence>
<dbReference type="PROSITE" id="PS01124">
    <property type="entry name" value="HTH_ARAC_FAMILY_2"/>
    <property type="match status" value="1"/>
</dbReference>
<dbReference type="PANTHER" id="PTHR43280:SF2">
    <property type="entry name" value="HTH-TYPE TRANSCRIPTIONAL REGULATOR EXSA"/>
    <property type="match status" value="1"/>
</dbReference>
<keyword evidence="1" id="KW-0805">Transcription regulation</keyword>
<dbReference type="Pfam" id="PF12833">
    <property type="entry name" value="HTH_18"/>
    <property type="match status" value="1"/>
</dbReference>
<evidence type="ECO:0000256" key="2">
    <source>
        <dbReference type="ARBA" id="ARBA00023125"/>
    </source>
</evidence>
<sequence>MLYKEYLPHPRLRKYIECYWKFVIAPSAHNSSNEPLSHVFPPDGSCTLLFLNMASFHHKGVVFVGPTTIIKEIPLFANSITAGVRLKPGCSPWLNKVDVGTIINNAIQYQPYDINEWQQDFLQQLSLDFDEPQVLDKILLKIEAENKFEPDDRVLKAVDFIIAGNGQVTLPEIAAASCVSPRQLQRLFTTQTGISIKQFCQLRRLRKAIIDLHVQHRTYPEMVTDRGFADQAHYYKSFKKVAGYDIRKFIGYIGQIEHIMV</sequence>
<feature type="domain" description="HTH araC/xylS-type" evidence="4">
    <location>
        <begin position="152"/>
        <end position="252"/>
    </location>
</feature>
<accession>A0A444MLU2</accession>